<dbReference type="Pfam" id="PF09066">
    <property type="entry name" value="B2-adapt-app_C"/>
    <property type="match status" value="1"/>
</dbReference>
<dbReference type="SMART" id="SM00809">
    <property type="entry name" value="Alpha_adaptinC2"/>
    <property type="match status" value="1"/>
</dbReference>
<dbReference type="GO" id="GO:0030665">
    <property type="term" value="C:clathrin-coated vesicle membrane"/>
    <property type="evidence" value="ECO:0007669"/>
    <property type="project" value="UniProtKB-SubCell"/>
</dbReference>
<evidence type="ECO:0000259" key="13">
    <source>
        <dbReference type="SMART" id="SM01020"/>
    </source>
</evidence>
<evidence type="ECO:0000259" key="12">
    <source>
        <dbReference type="SMART" id="SM00809"/>
    </source>
</evidence>
<feature type="domain" description="Beta-adaptin appendage C-terminal subdomain" evidence="13">
    <location>
        <begin position="890"/>
        <end position="1001"/>
    </location>
</feature>
<dbReference type="SUPFAM" id="SSF55711">
    <property type="entry name" value="Subdomain of clathrin and coatomer appendage domain"/>
    <property type="match status" value="1"/>
</dbReference>
<keyword evidence="6" id="KW-0333">Golgi apparatus</keyword>
<organism evidence="14 15">
    <name type="scientific">Arabidopsis thaliana</name>
    <name type="common">Mouse-ear cress</name>
    <dbReference type="NCBI Taxonomy" id="3702"/>
    <lineage>
        <taxon>Eukaryota</taxon>
        <taxon>Viridiplantae</taxon>
        <taxon>Streptophyta</taxon>
        <taxon>Embryophyta</taxon>
        <taxon>Tracheophyta</taxon>
        <taxon>Spermatophyta</taxon>
        <taxon>Magnoliopsida</taxon>
        <taxon>eudicotyledons</taxon>
        <taxon>Gunneridae</taxon>
        <taxon>Pentapetalae</taxon>
        <taxon>rosids</taxon>
        <taxon>malvids</taxon>
        <taxon>Brassicales</taxon>
        <taxon>Brassicaceae</taxon>
        <taxon>Camelineae</taxon>
        <taxon>Arabidopsis</taxon>
    </lineage>
</organism>
<dbReference type="Proteomes" id="UP000516314">
    <property type="component" value="Chromosome 4"/>
</dbReference>
<evidence type="ECO:0000256" key="7">
    <source>
        <dbReference type="ARBA" id="ARBA00023136"/>
    </source>
</evidence>
<keyword evidence="5" id="KW-0653">Protein transport</keyword>
<dbReference type="GO" id="GO:0006886">
    <property type="term" value="P:intracellular protein transport"/>
    <property type="evidence" value="ECO:0007669"/>
    <property type="project" value="InterPro"/>
</dbReference>
<dbReference type="InterPro" id="IPR013037">
    <property type="entry name" value="Clathrin_b-adaptin_app_Ig-like"/>
</dbReference>
<dbReference type="Pfam" id="PF02883">
    <property type="entry name" value="Alpha_adaptinC2"/>
    <property type="match status" value="1"/>
</dbReference>
<reference evidence="14 15" key="1">
    <citation type="submission" date="2020-09" db="EMBL/GenBank/DDBJ databases">
        <authorList>
            <person name="Ashkenazy H."/>
        </authorList>
    </citation>
    <scope>NUCLEOTIDE SEQUENCE [LARGE SCALE GENOMIC DNA]</scope>
    <source>
        <strain evidence="15">cv. Cdm-0</strain>
    </source>
</reference>
<dbReference type="InterPro" id="IPR000719">
    <property type="entry name" value="Prot_kinase_dom"/>
</dbReference>
<dbReference type="Gene3D" id="2.60.40.1150">
    <property type="match status" value="1"/>
</dbReference>
<dbReference type="GO" id="GO:0030131">
    <property type="term" value="C:clathrin adaptor complex"/>
    <property type="evidence" value="ECO:0007669"/>
    <property type="project" value="InterPro"/>
</dbReference>
<dbReference type="GO" id="GO:0005524">
    <property type="term" value="F:ATP binding"/>
    <property type="evidence" value="ECO:0007669"/>
    <property type="project" value="InterPro"/>
</dbReference>
<keyword evidence="8" id="KW-0968">Cytoplasmic vesicle</keyword>
<comment type="function">
    <text evidence="9">Subunit of clathrin-associated adaptor protein complex that plays a role in protein sorting in the late-Golgi/trans-Golgi network (TGN) and/or endosomes. The AP complexes mediate both the recruitment of clathrin to membranes and the recognition of sorting signals within the cytosolic tails of transmembrane cargo molecules.</text>
</comment>
<dbReference type="PANTHER" id="PTHR11134">
    <property type="entry name" value="ADAPTOR COMPLEX SUBUNIT BETA FAMILY MEMBER"/>
    <property type="match status" value="1"/>
</dbReference>
<dbReference type="InterPro" id="IPR015151">
    <property type="entry name" value="B-adaptin_app_sub_C"/>
</dbReference>
<dbReference type="Gene3D" id="1.25.10.10">
    <property type="entry name" value="Leucine-rich Repeat Variant"/>
    <property type="match status" value="1"/>
</dbReference>
<dbReference type="GO" id="GO:0016192">
    <property type="term" value="P:vesicle-mediated transport"/>
    <property type="evidence" value="ECO:0007669"/>
    <property type="project" value="InterPro"/>
</dbReference>
<dbReference type="InterPro" id="IPR016024">
    <property type="entry name" value="ARM-type_fold"/>
</dbReference>
<dbReference type="InterPro" id="IPR013041">
    <property type="entry name" value="Clathrin_app_Ig-like_sf"/>
</dbReference>
<dbReference type="Pfam" id="PF00069">
    <property type="entry name" value="Pkinase"/>
    <property type="match status" value="1"/>
</dbReference>
<dbReference type="InterPro" id="IPR011009">
    <property type="entry name" value="Kinase-like_dom_sf"/>
</dbReference>
<evidence type="ECO:0000256" key="8">
    <source>
        <dbReference type="ARBA" id="ARBA00023329"/>
    </source>
</evidence>
<keyword evidence="4" id="KW-0813">Transport</keyword>
<sequence>MKYIERGRKIDENVAREIINHRSLRHLNIIRFKEVVLTPTHLAIEMEYASGGELFERICNAVRFSEAELICGVDYCHSLLQSGNKLRVFWSQLVVLVFSSVSVEERREMSGHDSKYFSTTKKGEIPELKEELNSQYKDKRKDAVKKVIAAMTVGKDVSSLFTDVVNCMQTENLELKKLVYLYLINYAKSQPDLAILAVNTFVKDSQDPNPLIRALAVRTMGCIRVDKITEYLCDPLQKCLKDDDPYVRKTAAICVAKLFDINAELVEDRGFLEALKDLISDNNPMVVANAVAALAEIQENSSSPIFEINSTTLTKLLTALNECTEWGQVFILDALSKYKAADPREAENIVERVTPRLQHANCAVVLSAVKMILQQMELITSTDVIRNLCKKMAPPLVTLLSAEPEIQYVALRNINLIVQKRPTILAHEIKVFFCKYNDPIYVKMEKLEIMIKLASDRNIDQVLLEFKEYATEVDVDFVRKAVRAIGRCAIKLERAAERCISVLLELIKIKVNYVVQEAIIVIKDIFRRYPNTYESIIATLCESLDTLDEPEAKASMIWIIGEYAERIDNADELLESFLENFPEEPAQVQLQLLTATVKLFLKKPTEGPQQMIQVVLNNATVETDNPDLRDRAYIYWRLLSTDPEAAKDVVLAEKPVISDDSNQLDPSLLDELLTNISTLSSVYHKPPEAFVTRLKTTVQKTEDEDFAEGSEAGYSSSNPVDSAASPPGNIPQPSGRQPAPAVPAPVPDLLGDLMGLDNAAIVPVDDPITQSGPPLPVVVPASSGQGLQISAQLSRKDGQVFYSMLFENNSQSVLDGFMIQFNKNTFGLAAAGSLQIPPLHPATSARTMLPMVLFQNMSAGPPSSLLQVAVKNNQQPVWYFTDKIILHALFGEDGRMERGTFLETWRSLPDSNEVLKEFPGITITSVESTIELLTAFNMFFIAKRKNGNQDVIYLSAKDPRDVPFLIELTAMVGQPGLKCAVKTPTPEIAPLFFEALELLFKA</sequence>
<dbReference type="SMART" id="SM01020">
    <property type="entry name" value="B2-adapt-app_C"/>
    <property type="match status" value="1"/>
</dbReference>
<dbReference type="SUPFAM" id="SSF56112">
    <property type="entry name" value="Protein kinase-like (PK-like)"/>
    <property type="match status" value="1"/>
</dbReference>
<dbReference type="FunFam" id="3.30.310.10:FF:000012">
    <property type="entry name" value="Beta-adaptin-like protein"/>
    <property type="match status" value="1"/>
</dbReference>
<dbReference type="InterPro" id="IPR009028">
    <property type="entry name" value="Coatomer/calthrin_app_sub_C"/>
</dbReference>
<evidence type="ECO:0000256" key="9">
    <source>
        <dbReference type="ARBA" id="ARBA00056315"/>
    </source>
</evidence>
<dbReference type="InterPro" id="IPR002553">
    <property type="entry name" value="Clathrin/coatomer_adapt-like_N"/>
</dbReference>
<evidence type="ECO:0000256" key="2">
    <source>
        <dbReference type="ARBA" id="ARBA00004601"/>
    </source>
</evidence>
<evidence type="ECO:0000313" key="15">
    <source>
        <dbReference type="Proteomes" id="UP000516314"/>
    </source>
</evidence>
<dbReference type="GO" id="GO:0004672">
    <property type="term" value="F:protein kinase activity"/>
    <property type="evidence" value="ECO:0007669"/>
    <property type="project" value="InterPro"/>
</dbReference>
<evidence type="ECO:0000256" key="10">
    <source>
        <dbReference type="ARBA" id="ARBA00065056"/>
    </source>
</evidence>
<comment type="subcellular location">
    <subcellularLocation>
        <location evidence="1">Cytoplasmic vesicle</location>
        <location evidence="1">Clathrin-coated vesicle membrane</location>
        <topology evidence="1">Peripheral membrane protein</topology>
        <orientation evidence="1">Cytoplasmic side</orientation>
    </subcellularLocation>
    <subcellularLocation>
        <location evidence="2">Golgi apparatus</location>
        <location evidence="2">trans-Golgi network</location>
    </subcellularLocation>
</comment>
<dbReference type="Gene3D" id="3.30.200.20">
    <property type="entry name" value="Phosphorylase Kinase, domain 1"/>
    <property type="match status" value="1"/>
</dbReference>
<protein>
    <submittedName>
        <fullName evidence="14">(thale cress) hypothetical protein</fullName>
    </submittedName>
</protein>
<dbReference type="InterPro" id="IPR011989">
    <property type="entry name" value="ARM-like"/>
</dbReference>
<dbReference type="Pfam" id="PF01602">
    <property type="entry name" value="Adaptin_N"/>
    <property type="match status" value="1"/>
</dbReference>
<dbReference type="Gene3D" id="3.30.310.10">
    <property type="entry name" value="TATA-Binding Protein"/>
    <property type="match status" value="1"/>
</dbReference>
<comment type="similarity">
    <text evidence="3">Belongs to the adaptor complexes large subunit family.</text>
</comment>
<dbReference type="FunFam" id="1.25.10.10:FF:000002">
    <property type="entry name" value="AP complex subunit beta"/>
    <property type="match status" value="1"/>
</dbReference>
<evidence type="ECO:0000256" key="4">
    <source>
        <dbReference type="ARBA" id="ARBA00022448"/>
    </source>
</evidence>
<dbReference type="InterPro" id="IPR026739">
    <property type="entry name" value="AP_beta"/>
</dbReference>
<gene>
    <name evidence="14" type="ORF">AT9943_LOCUS15285</name>
</gene>
<evidence type="ECO:0000313" key="14">
    <source>
        <dbReference type="EMBL" id="CAD5327588.1"/>
    </source>
</evidence>
<dbReference type="SUPFAM" id="SSF48371">
    <property type="entry name" value="ARM repeat"/>
    <property type="match status" value="1"/>
</dbReference>
<evidence type="ECO:0000256" key="5">
    <source>
        <dbReference type="ARBA" id="ARBA00022927"/>
    </source>
</evidence>
<accession>A0A7G2EYZ2</accession>
<dbReference type="FunFam" id="2.60.40.1150:FF:000002">
    <property type="entry name" value="Beta-adaptin-like protein C"/>
    <property type="match status" value="1"/>
</dbReference>
<keyword evidence="7" id="KW-0472">Membrane</keyword>
<evidence type="ECO:0000256" key="3">
    <source>
        <dbReference type="ARBA" id="ARBA00006613"/>
    </source>
</evidence>
<feature type="domain" description="Clathrin adaptor alpha/beta/gamma-adaptin appendage Ig-like subdomain" evidence="12">
    <location>
        <begin position="771"/>
        <end position="881"/>
    </location>
</feature>
<comment type="subunit">
    <text evidence="10">Adaptor protein complexes are heterotetramers composed of two large adaptins (beta-type subunit and alpha-type or delta-type or epsilon-type or gamma-type subunit), a medium adaptin (mu-type subunit) and a small adaptin (sigma-type subunit).</text>
</comment>
<name>A0A7G2EYZ2_ARATH</name>
<dbReference type="AlphaFoldDB" id="A0A7G2EYZ2"/>
<dbReference type="SUPFAM" id="SSF49348">
    <property type="entry name" value="Clathrin adaptor appendage domain"/>
    <property type="match status" value="1"/>
</dbReference>
<proteinExistence type="inferred from homology"/>
<evidence type="ECO:0000256" key="1">
    <source>
        <dbReference type="ARBA" id="ARBA00004145"/>
    </source>
</evidence>
<dbReference type="GO" id="GO:0005794">
    <property type="term" value="C:Golgi apparatus"/>
    <property type="evidence" value="ECO:0007669"/>
    <property type="project" value="UniProtKB-SubCell"/>
</dbReference>
<evidence type="ECO:0000256" key="11">
    <source>
        <dbReference type="SAM" id="MobiDB-lite"/>
    </source>
</evidence>
<dbReference type="InterPro" id="IPR012295">
    <property type="entry name" value="TBP_dom_sf"/>
</dbReference>
<feature type="region of interest" description="Disordered" evidence="11">
    <location>
        <begin position="705"/>
        <end position="748"/>
    </location>
</feature>
<evidence type="ECO:0000256" key="6">
    <source>
        <dbReference type="ARBA" id="ARBA00023034"/>
    </source>
</evidence>
<dbReference type="EMBL" id="LR881469">
    <property type="protein sequence ID" value="CAD5327588.1"/>
    <property type="molecule type" value="Genomic_DNA"/>
</dbReference>
<dbReference type="InterPro" id="IPR008152">
    <property type="entry name" value="Clathrin_a/b/g-adaptin_app_Ig"/>
</dbReference>